<organism evidence="2 3">
    <name type="scientific">Acidicapsa dinghuensis</name>
    <dbReference type="NCBI Taxonomy" id="2218256"/>
    <lineage>
        <taxon>Bacteria</taxon>
        <taxon>Pseudomonadati</taxon>
        <taxon>Acidobacteriota</taxon>
        <taxon>Terriglobia</taxon>
        <taxon>Terriglobales</taxon>
        <taxon>Acidobacteriaceae</taxon>
        <taxon>Acidicapsa</taxon>
    </lineage>
</organism>
<keyword evidence="1" id="KW-1133">Transmembrane helix</keyword>
<keyword evidence="3" id="KW-1185">Reference proteome</keyword>
<keyword evidence="1" id="KW-0472">Membrane</keyword>
<dbReference type="RefSeq" id="WP_263338080.1">
    <property type="nucleotide sequence ID" value="NZ_JAGSYH010000004.1"/>
</dbReference>
<evidence type="ECO:0000256" key="1">
    <source>
        <dbReference type="SAM" id="Phobius"/>
    </source>
</evidence>
<comment type="caution">
    <text evidence="2">The sequence shown here is derived from an EMBL/GenBank/DDBJ whole genome shotgun (WGS) entry which is preliminary data.</text>
</comment>
<sequence length="78" mass="8709">MTAKGQSYVILADVRRALHLLYREDPESSAKSSLLRLFEDDLTPIDTRGRWRPSKLLVILAGVGLTAAGVFVYFSVTR</sequence>
<gene>
    <name evidence="2" type="ORF">ACFPT7_07065</name>
</gene>
<feature type="transmembrane region" description="Helical" evidence="1">
    <location>
        <begin position="56"/>
        <end position="76"/>
    </location>
</feature>
<accession>A0ABW1EFL7</accession>
<dbReference type="Proteomes" id="UP001596091">
    <property type="component" value="Unassembled WGS sequence"/>
</dbReference>
<protein>
    <submittedName>
        <fullName evidence="2">Uncharacterized protein</fullName>
    </submittedName>
</protein>
<dbReference type="EMBL" id="JBHSPH010000002">
    <property type="protein sequence ID" value="MFC5862047.1"/>
    <property type="molecule type" value="Genomic_DNA"/>
</dbReference>
<evidence type="ECO:0000313" key="3">
    <source>
        <dbReference type="Proteomes" id="UP001596091"/>
    </source>
</evidence>
<proteinExistence type="predicted"/>
<keyword evidence="1" id="KW-0812">Transmembrane</keyword>
<name>A0ABW1EFL7_9BACT</name>
<reference evidence="3" key="1">
    <citation type="journal article" date="2019" name="Int. J. Syst. Evol. Microbiol.">
        <title>The Global Catalogue of Microorganisms (GCM) 10K type strain sequencing project: providing services to taxonomists for standard genome sequencing and annotation.</title>
        <authorList>
            <consortium name="The Broad Institute Genomics Platform"/>
            <consortium name="The Broad Institute Genome Sequencing Center for Infectious Disease"/>
            <person name="Wu L."/>
            <person name="Ma J."/>
        </authorList>
    </citation>
    <scope>NUCLEOTIDE SEQUENCE [LARGE SCALE GENOMIC DNA]</scope>
    <source>
        <strain evidence="3">JCM 4087</strain>
    </source>
</reference>
<evidence type="ECO:0000313" key="2">
    <source>
        <dbReference type="EMBL" id="MFC5862047.1"/>
    </source>
</evidence>